<comment type="caution">
    <text evidence="12">The sequence shown here is derived from an EMBL/GenBank/DDBJ whole genome shotgun (WGS) entry which is preliminary data.</text>
</comment>
<comment type="similarity">
    <text evidence="2 9 11">Belongs to the phosphoglycerate kinase family.</text>
</comment>
<dbReference type="FunFam" id="3.40.50.1260:FF:000005">
    <property type="entry name" value="Phosphoglycerate kinase"/>
    <property type="match status" value="1"/>
</dbReference>
<evidence type="ECO:0000313" key="13">
    <source>
        <dbReference type="Proteomes" id="UP000778951"/>
    </source>
</evidence>
<dbReference type="GO" id="GO:0005829">
    <property type="term" value="C:cytosol"/>
    <property type="evidence" value="ECO:0007669"/>
    <property type="project" value="TreeGrafter"/>
</dbReference>
<evidence type="ECO:0000256" key="5">
    <source>
        <dbReference type="ARBA" id="ARBA00022741"/>
    </source>
</evidence>
<dbReference type="GO" id="GO:0043531">
    <property type="term" value="F:ADP binding"/>
    <property type="evidence" value="ECO:0007669"/>
    <property type="project" value="TreeGrafter"/>
</dbReference>
<comment type="subunit">
    <text evidence="9">Monomer.</text>
</comment>
<dbReference type="GO" id="GO:0005524">
    <property type="term" value="F:ATP binding"/>
    <property type="evidence" value="ECO:0007669"/>
    <property type="project" value="UniProtKB-KW"/>
</dbReference>
<dbReference type="PROSITE" id="PS00111">
    <property type="entry name" value="PGLYCERATE_KINASE"/>
    <property type="match status" value="1"/>
</dbReference>
<dbReference type="GO" id="GO:0004618">
    <property type="term" value="F:phosphoglycerate kinase activity"/>
    <property type="evidence" value="ECO:0007669"/>
    <property type="project" value="UniProtKB-UniRule"/>
</dbReference>
<comment type="subcellular location">
    <subcellularLocation>
        <location evidence="9">Cytoplasm</location>
    </subcellularLocation>
</comment>
<dbReference type="PANTHER" id="PTHR11406:SF23">
    <property type="entry name" value="PHOSPHOGLYCERATE KINASE 1, CHLOROPLASTIC-RELATED"/>
    <property type="match status" value="1"/>
</dbReference>
<evidence type="ECO:0000313" key="12">
    <source>
        <dbReference type="EMBL" id="NIZ68988.1"/>
    </source>
</evidence>
<feature type="binding site" evidence="9 10">
    <location>
        <position position="316"/>
    </location>
    <ligand>
        <name>ATP</name>
        <dbReference type="ChEBI" id="CHEBI:30616"/>
    </ligand>
</feature>
<evidence type="ECO:0000256" key="8">
    <source>
        <dbReference type="ARBA" id="ARBA00023152"/>
    </source>
</evidence>
<evidence type="ECO:0000256" key="10">
    <source>
        <dbReference type="PIRSR" id="PIRSR000724-2"/>
    </source>
</evidence>
<dbReference type="RefSeq" id="WP_167695097.1">
    <property type="nucleotide sequence ID" value="NZ_CP118181.1"/>
</dbReference>
<evidence type="ECO:0000256" key="9">
    <source>
        <dbReference type="HAMAP-Rule" id="MF_00145"/>
    </source>
</evidence>
<dbReference type="Proteomes" id="UP000778951">
    <property type="component" value="Unassembled WGS sequence"/>
</dbReference>
<feature type="binding site" evidence="9">
    <location>
        <position position="176"/>
    </location>
    <ligand>
        <name>substrate</name>
    </ligand>
</feature>
<proteinExistence type="inferred from homology"/>
<keyword evidence="6 9" id="KW-0418">Kinase</keyword>
<evidence type="ECO:0000256" key="3">
    <source>
        <dbReference type="ARBA" id="ARBA00013061"/>
    </source>
</evidence>
<dbReference type="FunFam" id="3.40.50.1260:FF:000007">
    <property type="entry name" value="Phosphoglycerate kinase"/>
    <property type="match status" value="1"/>
</dbReference>
<dbReference type="GO" id="GO:0006094">
    <property type="term" value="P:gluconeogenesis"/>
    <property type="evidence" value="ECO:0007669"/>
    <property type="project" value="TreeGrafter"/>
</dbReference>
<keyword evidence="5 9" id="KW-0547">Nucleotide-binding</keyword>
<reference evidence="12" key="1">
    <citation type="submission" date="2020-03" db="EMBL/GenBank/DDBJ databases">
        <title>Spirochaetal bacteria isolated from arthropods constitute a novel genus Entomospira genus novum within the order Spirochaetales.</title>
        <authorList>
            <person name="Grana-Miraglia L."/>
            <person name="Sikutova S."/>
            <person name="Fingerle V."/>
            <person name="Sing A."/>
            <person name="Castillo-Ramirez S."/>
            <person name="Margos G."/>
            <person name="Rudolf I."/>
        </authorList>
    </citation>
    <scope>NUCLEOTIDE SEQUENCE</scope>
    <source>
        <strain evidence="12">BR149</strain>
    </source>
</reference>
<gene>
    <name evidence="9" type="primary">pgk</name>
    <name evidence="12" type="ORF">HCT48_01995</name>
</gene>
<dbReference type="EMBL" id="JAATLM010000001">
    <property type="protein sequence ID" value="NIZ68988.1"/>
    <property type="molecule type" value="Genomic_DNA"/>
</dbReference>
<evidence type="ECO:0000256" key="6">
    <source>
        <dbReference type="ARBA" id="ARBA00022777"/>
    </source>
</evidence>
<evidence type="ECO:0000256" key="2">
    <source>
        <dbReference type="ARBA" id="ARBA00008982"/>
    </source>
</evidence>
<comment type="catalytic activity">
    <reaction evidence="1 9 11">
        <text>(2R)-3-phosphoglycerate + ATP = (2R)-3-phospho-glyceroyl phosphate + ADP</text>
        <dbReference type="Rhea" id="RHEA:14801"/>
        <dbReference type="ChEBI" id="CHEBI:30616"/>
        <dbReference type="ChEBI" id="CHEBI:57604"/>
        <dbReference type="ChEBI" id="CHEBI:58272"/>
        <dbReference type="ChEBI" id="CHEBI:456216"/>
        <dbReference type="EC" id="2.7.2.3"/>
    </reaction>
</comment>
<organism evidence="12 13">
    <name type="scientific">Entomospira culicis</name>
    <dbReference type="NCBI Taxonomy" id="2719989"/>
    <lineage>
        <taxon>Bacteria</taxon>
        <taxon>Pseudomonadati</taxon>
        <taxon>Spirochaetota</taxon>
        <taxon>Spirochaetia</taxon>
        <taxon>Spirochaetales</taxon>
        <taxon>Spirochaetaceae</taxon>
        <taxon>Entomospira</taxon>
    </lineage>
</organism>
<comment type="pathway">
    <text evidence="9">Carbohydrate degradation; glycolysis; pyruvate from D-glyceraldehyde 3-phosphate: step 2/5.</text>
</comment>
<evidence type="ECO:0000256" key="4">
    <source>
        <dbReference type="ARBA" id="ARBA00022679"/>
    </source>
</evidence>
<dbReference type="CDD" id="cd00318">
    <property type="entry name" value="Phosphoglycerate_kinase"/>
    <property type="match status" value="1"/>
</dbReference>
<dbReference type="InterPro" id="IPR001576">
    <property type="entry name" value="Phosphoglycerate_kinase"/>
</dbReference>
<dbReference type="Pfam" id="PF00162">
    <property type="entry name" value="PGK"/>
    <property type="match status" value="1"/>
</dbReference>
<dbReference type="SUPFAM" id="SSF53748">
    <property type="entry name" value="Phosphoglycerate kinase"/>
    <property type="match status" value="1"/>
</dbReference>
<dbReference type="InterPro" id="IPR015911">
    <property type="entry name" value="Phosphoglycerate_kinase_CS"/>
</dbReference>
<protein>
    <recommendedName>
        <fullName evidence="3 9">Phosphoglycerate kinase</fullName>
        <ecNumber evidence="3 9">2.7.2.3</ecNumber>
    </recommendedName>
</protein>
<dbReference type="Gene3D" id="3.40.50.1260">
    <property type="entry name" value="Phosphoglycerate kinase, N-terminal domain"/>
    <property type="match status" value="2"/>
</dbReference>
<feature type="binding site" evidence="9 10">
    <location>
        <position position="226"/>
    </location>
    <ligand>
        <name>ATP</name>
        <dbReference type="ChEBI" id="CHEBI:30616"/>
    </ligand>
</feature>
<keyword evidence="9" id="KW-0963">Cytoplasm</keyword>
<feature type="binding site" evidence="9">
    <location>
        <position position="139"/>
    </location>
    <ligand>
        <name>substrate</name>
    </ligand>
</feature>
<dbReference type="EC" id="2.7.2.3" evidence="3 9"/>
<keyword evidence="8 9" id="KW-0324">Glycolysis</keyword>
<keyword evidence="7 9" id="KW-0067">ATP-binding</keyword>
<dbReference type="PANTHER" id="PTHR11406">
    <property type="entry name" value="PHOSPHOGLYCERATE KINASE"/>
    <property type="match status" value="1"/>
</dbReference>
<sequence>MELRTIREADLAGKKVVMRVDFNVPMKEGKVQDDTRIKAALESINYILAQKPRYLVLMSHLGDPKKDFKKAQEKAEKEGKSLDQETFFAAKNRMKNVAEYLANLIGKPVAFSAQTTGTQAQAVCDSAPESGIIMLENTRFDSRETSKEASEREAMAKELASLGEVYVNDAFGTAHRAHASTETLAHFLPAYAGFLMEKEVAYLDPIVSNPQKPMVAIVGGAKVSSKIAVLESLLKNAHTLIIGGGMAFTFLKAQGHTVGKSLVEDDFIDTAKSLLAKAKEMNVQILLPVDHLASAEFADVEPTYVDAIDLPENLMGLDAGKKSVELYAKALENAKTVVWNGPLGVFEFKHFEFGTHEIAKVVASLKAKGGITVVGGGDSVAAVNKFGLAEKMSHVSTGGGASLEYLEGKALPGIVALKK</sequence>
<evidence type="ECO:0000256" key="11">
    <source>
        <dbReference type="RuleBase" id="RU000532"/>
    </source>
</evidence>
<evidence type="ECO:0000256" key="7">
    <source>
        <dbReference type="ARBA" id="ARBA00022840"/>
    </source>
</evidence>
<dbReference type="InterPro" id="IPR036043">
    <property type="entry name" value="Phosphoglycerate_kinase_sf"/>
</dbReference>
<keyword evidence="4 9" id="KW-0808">Transferase</keyword>
<dbReference type="PRINTS" id="PR00477">
    <property type="entry name" value="PHGLYCKINASE"/>
</dbReference>
<feature type="binding site" evidence="9 10">
    <location>
        <position position="347"/>
    </location>
    <ligand>
        <name>ATP</name>
        <dbReference type="ChEBI" id="CHEBI:30616"/>
    </ligand>
</feature>
<dbReference type="GO" id="GO:0006096">
    <property type="term" value="P:glycolytic process"/>
    <property type="evidence" value="ECO:0007669"/>
    <property type="project" value="UniProtKB-UniRule"/>
</dbReference>
<dbReference type="PIRSF" id="PIRSF000724">
    <property type="entry name" value="Pgk"/>
    <property type="match status" value="1"/>
</dbReference>
<feature type="binding site" evidence="9 10">
    <location>
        <begin position="376"/>
        <end position="379"/>
    </location>
    <ligand>
        <name>ATP</name>
        <dbReference type="ChEBI" id="CHEBI:30616"/>
    </ligand>
</feature>
<feature type="binding site" evidence="9">
    <location>
        <begin position="21"/>
        <end position="23"/>
    </location>
    <ligand>
        <name>substrate</name>
    </ligand>
</feature>
<name>A0A968GEE3_9SPIO</name>
<accession>A0A968GEE3</accession>
<feature type="binding site" evidence="9">
    <location>
        <position position="36"/>
    </location>
    <ligand>
        <name>substrate</name>
    </ligand>
</feature>
<feature type="binding site" evidence="9">
    <location>
        <begin position="60"/>
        <end position="63"/>
    </location>
    <ligand>
        <name>substrate</name>
    </ligand>
</feature>
<dbReference type="HAMAP" id="MF_00145">
    <property type="entry name" value="Phosphoglyc_kinase"/>
    <property type="match status" value="1"/>
</dbReference>
<dbReference type="AlphaFoldDB" id="A0A968GEE3"/>
<keyword evidence="13" id="KW-1185">Reference proteome</keyword>
<dbReference type="InterPro" id="IPR015824">
    <property type="entry name" value="Phosphoglycerate_kinase_N"/>
</dbReference>
<evidence type="ECO:0000256" key="1">
    <source>
        <dbReference type="ARBA" id="ARBA00000642"/>
    </source>
</evidence>